<dbReference type="Proteomes" id="UP001187315">
    <property type="component" value="Unassembled WGS sequence"/>
</dbReference>
<organism evidence="10 11">
    <name type="scientific">Tachysurus vachellii</name>
    <name type="common">Darkbarbel catfish</name>
    <name type="synonym">Pelteobagrus vachellii</name>
    <dbReference type="NCBI Taxonomy" id="175792"/>
    <lineage>
        <taxon>Eukaryota</taxon>
        <taxon>Metazoa</taxon>
        <taxon>Chordata</taxon>
        <taxon>Craniata</taxon>
        <taxon>Vertebrata</taxon>
        <taxon>Euteleostomi</taxon>
        <taxon>Actinopterygii</taxon>
        <taxon>Neopterygii</taxon>
        <taxon>Teleostei</taxon>
        <taxon>Ostariophysi</taxon>
        <taxon>Siluriformes</taxon>
        <taxon>Bagridae</taxon>
        <taxon>Tachysurus</taxon>
    </lineage>
</organism>
<dbReference type="PROSITE" id="PS50102">
    <property type="entry name" value="RRM"/>
    <property type="match status" value="1"/>
</dbReference>
<evidence type="ECO:0000256" key="2">
    <source>
        <dbReference type="ARBA" id="ARBA00004496"/>
    </source>
</evidence>
<reference evidence="10" key="1">
    <citation type="submission" date="2023-08" db="EMBL/GenBank/DDBJ databases">
        <title>Pelteobagrus vachellii genome.</title>
        <authorList>
            <person name="Liu H."/>
        </authorList>
    </citation>
    <scope>NUCLEOTIDE SEQUENCE</scope>
    <source>
        <strain evidence="10">PRFRI_2022a</strain>
        <tissue evidence="10">Muscle</tissue>
    </source>
</reference>
<accession>A0AA88T073</accession>
<evidence type="ECO:0000313" key="10">
    <source>
        <dbReference type="EMBL" id="KAK2857501.1"/>
    </source>
</evidence>
<dbReference type="GO" id="GO:0003723">
    <property type="term" value="F:RNA binding"/>
    <property type="evidence" value="ECO:0007669"/>
    <property type="project" value="UniProtKB-UniRule"/>
</dbReference>
<feature type="domain" description="RRM" evidence="9">
    <location>
        <begin position="28"/>
        <end position="104"/>
    </location>
</feature>
<dbReference type="Gene3D" id="3.30.70.330">
    <property type="match status" value="1"/>
</dbReference>
<sequence>MLLKGRRITVEYFKSREEPKAEDQNQGNNLYIKNLDDNIDNDCLYRTFAQFGTIKSAKVMMEKGRSKGFGFVCFTSSQDAMKAMNELNGMMWGKKKIYVGLAQKKEERQALLQRMFRKEFSSPAVKTPCSEDLVQSVETAATKYIVEAVETAAPVDTVDGVVTDAPVDTVEGVETAAPETMKMKHRNSKNEKGENKKKMKCHRQLF</sequence>
<dbReference type="GO" id="GO:0005634">
    <property type="term" value="C:nucleus"/>
    <property type="evidence" value="ECO:0007669"/>
    <property type="project" value="UniProtKB-SubCell"/>
</dbReference>
<dbReference type="SUPFAM" id="SSF54928">
    <property type="entry name" value="RNA-binding domain, RBD"/>
    <property type="match status" value="1"/>
</dbReference>
<evidence type="ECO:0000256" key="8">
    <source>
        <dbReference type="SAM" id="MobiDB-lite"/>
    </source>
</evidence>
<evidence type="ECO:0000256" key="3">
    <source>
        <dbReference type="ARBA" id="ARBA00022490"/>
    </source>
</evidence>
<dbReference type="InterPro" id="IPR012677">
    <property type="entry name" value="Nucleotide-bd_a/b_plait_sf"/>
</dbReference>
<evidence type="ECO:0000259" key="9">
    <source>
        <dbReference type="PROSITE" id="PS50102"/>
    </source>
</evidence>
<dbReference type="SMART" id="SM00360">
    <property type="entry name" value="RRM"/>
    <property type="match status" value="1"/>
</dbReference>
<dbReference type="Pfam" id="PF00076">
    <property type="entry name" value="RRM_1"/>
    <property type="match status" value="1"/>
</dbReference>
<name>A0AA88T073_TACVA</name>
<dbReference type="PANTHER" id="PTHR24012">
    <property type="entry name" value="RNA BINDING PROTEIN"/>
    <property type="match status" value="1"/>
</dbReference>
<evidence type="ECO:0000313" key="11">
    <source>
        <dbReference type="Proteomes" id="UP001187315"/>
    </source>
</evidence>
<feature type="compositionally biased region" description="Basic residues" evidence="8">
    <location>
        <begin position="197"/>
        <end position="206"/>
    </location>
</feature>
<evidence type="ECO:0000256" key="4">
    <source>
        <dbReference type="ARBA" id="ARBA00022737"/>
    </source>
</evidence>
<dbReference type="GO" id="GO:0005737">
    <property type="term" value="C:cytoplasm"/>
    <property type="evidence" value="ECO:0007669"/>
    <property type="project" value="UniProtKB-SubCell"/>
</dbReference>
<keyword evidence="11" id="KW-1185">Reference proteome</keyword>
<comment type="subcellular location">
    <subcellularLocation>
        <location evidence="2">Cytoplasm</location>
    </subcellularLocation>
    <subcellularLocation>
        <location evidence="1">Nucleus</location>
    </subcellularLocation>
</comment>
<comment type="caution">
    <text evidence="10">The sequence shown here is derived from an EMBL/GenBank/DDBJ whole genome shotgun (WGS) entry which is preliminary data.</text>
</comment>
<keyword evidence="5 7" id="KW-0694">RNA-binding</keyword>
<protein>
    <recommendedName>
        <fullName evidence="9">RRM domain-containing protein</fullName>
    </recommendedName>
</protein>
<evidence type="ECO:0000256" key="5">
    <source>
        <dbReference type="ARBA" id="ARBA00022884"/>
    </source>
</evidence>
<dbReference type="AlphaFoldDB" id="A0AA88T073"/>
<keyword evidence="6" id="KW-0539">Nucleus</keyword>
<dbReference type="EMBL" id="JAVHJS010000005">
    <property type="protein sequence ID" value="KAK2857501.1"/>
    <property type="molecule type" value="Genomic_DNA"/>
</dbReference>
<feature type="region of interest" description="Disordered" evidence="8">
    <location>
        <begin position="181"/>
        <end position="206"/>
    </location>
</feature>
<keyword evidence="3" id="KW-0963">Cytoplasm</keyword>
<gene>
    <name evidence="10" type="ORF">Q7C36_005420</name>
</gene>
<proteinExistence type="predicted"/>
<dbReference type="FunFam" id="3.30.70.330:FF:000651">
    <property type="entry name" value="Poly(A) binding protein cytoplasmic 1 like"/>
    <property type="match status" value="1"/>
</dbReference>
<evidence type="ECO:0000256" key="7">
    <source>
        <dbReference type="PROSITE-ProRule" id="PRU00176"/>
    </source>
</evidence>
<evidence type="ECO:0000256" key="1">
    <source>
        <dbReference type="ARBA" id="ARBA00004123"/>
    </source>
</evidence>
<dbReference type="InterPro" id="IPR035979">
    <property type="entry name" value="RBD_domain_sf"/>
</dbReference>
<evidence type="ECO:0000256" key="6">
    <source>
        <dbReference type="ARBA" id="ARBA00023242"/>
    </source>
</evidence>
<dbReference type="InterPro" id="IPR000504">
    <property type="entry name" value="RRM_dom"/>
</dbReference>
<keyword evidence="4" id="KW-0677">Repeat</keyword>